<sequence>MHAEKKLKFKEIGKLKITKRKLEEIIQNPIIVDRSEEPVLIAIGKLTEKLSLSVAYRNIGKKIRIITFYPAERGRYERKILQR</sequence>
<dbReference type="Proteomes" id="UP000177069">
    <property type="component" value="Unassembled WGS sequence"/>
</dbReference>
<comment type="caution">
    <text evidence="1">The sequence shown here is derived from an EMBL/GenBank/DDBJ whole genome shotgun (WGS) entry which is preliminary data.</text>
</comment>
<proteinExistence type="predicted"/>
<dbReference type="AlphaFoldDB" id="A0A1F5G2D6"/>
<evidence type="ECO:0000313" key="2">
    <source>
        <dbReference type="Proteomes" id="UP000177069"/>
    </source>
</evidence>
<evidence type="ECO:0000313" key="1">
    <source>
        <dbReference type="EMBL" id="OGD86009.1"/>
    </source>
</evidence>
<organism evidence="1 2">
    <name type="scientific">Candidatus Curtissbacteria bacterium RIFCSPHIGHO2_01_FULL_41_13</name>
    <dbReference type="NCBI Taxonomy" id="1797745"/>
    <lineage>
        <taxon>Bacteria</taxon>
        <taxon>Candidatus Curtissiibacteriota</taxon>
    </lineage>
</organism>
<gene>
    <name evidence="1" type="ORF">A2696_00320</name>
</gene>
<evidence type="ECO:0008006" key="3">
    <source>
        <dbReference type="Google" id="ProtNLM"/>
    </source>
</evidence>
<accession>A0A1F5G2D6</accession>
<dbReference type="EMBL" id="MFBA01000007">
    <property type="protein sequence ID" value="OGD86009.1"/>
    <property type="molecule type" value="Genomic_DNA"/>
</dbReference>
<reference evidence="1 2" key="1">
    <citation type="journal article" date="2016" name="Nat. Commun.">
        <title>Thousands of microbial genomes shed light on interconnected biogeochemical processes in an aquifer system.</title>
        <authorList>
            <person name="Anantharaman K."/>
            <person name="Brown C.T."/>
            <person name="Hug L.A."/>
            <person name="Sharon I."/>
            <person name="Castelle C.J."/>
            <person name="Probst A.J."/>
            <person name="Thomas B.C."/>
            <person name="Singh A."/>
            <person name="Wilkins M.J."/>
            <person name="Karaoz U."/>
            <person name="Brodie E.L."/>
            <person name="Williams K.H."/>
            <person name="Hubbard S.S."/>
            <person name="Banfield J.F."/>
        </authorList>
    </citation>
    <scope>NUCLEOTIDE SEQUENCE [LARGE SCALE GENOMIC DNA]</scope>
</reference>
<name>A0A1F5G2D6_9BACT</name>
<protein>
    <recommendedName>
        <fullName evidence="3">Toxin</fullName>
    </recommendedName>
</protein>